<evidence type="ECO:0000313" key="1">
    <source>
        <dbReference type="EMBL" id="MTV49847.1"/>
    </source>
</evidence>
<organism evidence="1 2">
    <name type="scientific">Heliobacterium mobile</name>
    <name type="common">Heliobacillus mobilis</name>
    <dbReference type="NCBI Taxonomy" id="28064"/>
    <lineage>
        <taxon>Bacteria</taxon>
        <taxon>Bacillati</taxon>
        <taxon>Bacillota</taxon>
        <taxon>Clostridia</taxon>
        <taxon>Eubacteriales</taxon>
        <taxon>Heliobacteriaceae</taxon>
        <taxon>Heliobacterium</taxon>
    </lineage>
</organism>
<dbReference type="RefSeq" id="WP_155476939.1">
    <property type="nucleotide sequence ID" value="NZ_WNKU01000015.1"/>
</dbReference>
<gene>
    <name evidence="1" type="ORF">GJ688_12780</name>
</gene>
<comment type="caution">
    <text evidence="1">The sequence shown here is derived from an EMBL/GenBank/DDBJ whole genome shotgun (WGS) entry which is preliminary data.</text>
</comment>
<reference evidence="1 2" key="1">
    <citation type="submission" date="2019-11" db="EMBL/GenBank/DDBJ databases">
        <title>Whole-genome sequence of a the green, strictly anaerobic photosynthetic bacterium Heliobacillus mobilis DSM 6151.</title>
        <authorList>
            <person name="Kyndt J.A."/>
            <person name="Meyer T.E."/>
        </authorList>
    </citation>
    <scope>NUCLEOTIDE SEQUENCE [LARGE SCALE GENOMIC DNA]</scope>
    <source>
        <strain evidence="1 2">DSM 6151</strain>
    </source>
</reference>
<accession>A0A6I3SNL2</accession>
<sequence length="103" mass="11489">MIPMKQTVTIRKAGDLDIWGKPLYGEPTVYPCRIDASNKRVQQVNGQEAIATATILIKSLIPVGLSDQIEWSDELTQMYCKPPLTITVIRNFSGKPLFTQVVV</sequence>
<name>A0A6I3SNL2_HELMO</name>
<protein>
    <submittedName>
        <fullName evidence="1">Uncharacterized protein</fullName>
    </submittedName>
</protein>
<evidence type="ECO:0000313" key="2">
    <source>
        <dbReference type="Proteomes" id="UP000430670"/>
    </source>
</evidence>
<dbReference type="AlphaFoldDB" id="A0A6I3SNL2"/>
<dbReference type="Proteomes" id="UP000430670">
    <property type="component" value="Unassembled WGS sequence"/>
</dbReference>
<keyword evidence="2" id="KW-1185">Reference proteome</keyword>
<proteinExistence type="predicted"/>
<dbReference type="OrthoDB" id="2084015at2"/>
<dbReference type="EMBL" id="WNKU01000015">
    <property type="protein sequence ID" value="MTV49847.1"/>
    <property type="molecule type" value="Genomic_DNA"/>
</dbReference>